<gene>
    <name evidence="10" type="ORF">GCM10009801_02570</name>
</gene>
<evidence type="ECO:0000313" key="10">
    <source>
        <dbReference type="EMBL" id="GAA2060763.1"/>
    </source>
</evidence>
<feature type="chain" id="PRO_5045670908" description="beta-N-acetylhexosaminidase" evidence="7">
    <location>
        <begin position="30"/>
        <end position="613"/>
    </location>
</feature>
<evidence type="ECO:0000256" key="4">
    <source>
        <dbReference type="ARBA" id="ARBA00022801"/>
    </source>
</evidence>
<evidence type="ECO:0000256" key="6">
    <source>
        <dbReference type="SAM" id="MobiDB-lite"/>
    </source>
</evidence>
<dbReference type="Gene3D" id="3.40.50.1700">
    <property type="entry name" value="Glycoside hydrolase family 3 C-terminal domain"/>
    <property type="match status" value="1"/>
</dbReference>
<feature type="signal peptide" evidence="7">
    <location>
        <begin position="1"/>
        <end position="29"/>
    </location>
</feature>
<dbReference type="InterPro" id="IPR001764">
    <property type="entry name" value="Glyco_hydro_3_N"/>
</dbReference>
<evidence type="ECO:0000256" key="2">
    <source>
        <dbReference type="ARBA" id="ARBA00005336"/>
    </source>
</evidence>
<dbReference type="SUPFAM" id="SSF51445">
    <property type="entry name" value="(Trans)glycosidases"/>
    <property type="match status" value="1"/>
</dbReference>
<dbReference type="Gene3D" id="3.20.20.300">
    <property type="entry name" value="Glycoside hydrolase, family 3, N-terminal domain"/>
    <property type="match status" value="1"/>
</dbReference>
<evidence type="ECO:0000313" key="11">
    <source>
        <dbReference type="Proteomes" id="UP001500016"/>
    </source>
</evidence>
<evidence type="ECO:0000259" key="9">
    <source>
        <dbReference type="Pfam" id="PF01915"/>
    </source>
</evidence>
<protein>
    <recommendedName>
        <fullName evidence="3">beta-N-acetylhexosaminidase</fullName>
        <ecNumber evidence="3">3.2.1.52</ecNumber>
    </recommendedName>
</protein>
<feature type="region of interest" description="Disordered" evidence="6">
    <location>
        <begin position="25"/>
        <end position="45"/>
    </location>
</feature>
<evidence type="ECO:0000256" key="5">
    <source>
        <dbReference type="ARBA" id="ARBA00023295"/>
    </source>
</evidence>
<dbReference type="SUPFAM" id="SSF52279">
    <property type="entry name" value="Beta-D-glucan exohydrolase, C-terminal domain"/>
    <property type="match status" value="1"/>
</dbReference>
<dbReference type="RefSeq" id="WP_344523019.1">
    <property type="nucleotide sequence ID" value="NZ_BAAAPE010000001.1"/>
</dbReference>
<dbReference type="PANTHER" id="PTHR30480:SF13">
    <property type="entry name" value="BETA-HEXOSAMINIDASE"/>
    <property type="match status" value="1"/>
</dbReference>
<evidence type="ECO:0000256" key="7">
    <source>
        <dbReference type="SAM" id="SignalP"/>
    </source>
</evidence>
<keyword evidence="5" id="KW-0326">Glycosidase</keyword>
<accession>A0ABP5GYQ4</accession>
<dbReference type="InterPro" id="IPR002772">
    <property type="entry name" value="Glyco_hydro_3_C"/>
</dbReference>
<keyword evidence="4 10" id="KW-0378">Hydrolase</keyword>
<dbReference type="EMBL" id="BAAAPE010000001">
    <property type="protein sequence ID" value="GAA2060763.1"/>
    <property type="molecule type" value="Genomic_DNA"/>
</dbReference>
<feature type="compositionally biased region" description="Low complexity" evidence="6">
    <location>
        <begin position="25"/>
        <end position="40"/>
    </location>
</feature>
<sequence>MQQHTSRRRVIATVAGAAAAMGVPAAASAGTPGSGSPASGDRASRASYRRATKLARSMSLEEKVGQLFVVEIYGQAADTEHAKNRELYGVGTPAEIVAKYRPGGVIYFDARRGPDNVREPRQIARLSNGLQRAALHPRGGGARIPLLVSIDQEGGSVVYRMLEPATQLPGNMALAASRSAHDVRRSAEIIGTELDAVGINQNYAPCADVNINPGNPVIGVRSFGSDTQLCSELVSTAVRGYHRGDVASAAKHFPGHGDTDVDSHTGLPEITHTREELDRIDLPPFRAAIKNGVDTIMTAHIVVPALDATKVPATMSRPIVTGLLREELGFDGVIATDALDMGGATGDFPPDVAPVRALQAGCDQLVLAPKLDTAFAAVLKAVRSGAISEDRLNASVVRVLEHKLRRGIFTSPYVNEERAVRTVGNRRHLADARAITERTVTLIRNEGGVLPLADGAHKVLVTGWGPAPVAALAKAVAERPGQQSTALETGAVPTAAKIEAAAAAAREHDVVLVLANAAAAAKEDGAAQAKLVEALRATGTKVVAVAVRNPYDIRRFPGIPAYLTTYSYGAPSMAAVARAVYGDVNPSGKLPVAIPNLEDPNRALYPYGHGLRY</sequence>
<proteinExistence type="inferred from homology"/>
<dbReference type="PROSITE" id="PS51318">
    <property type="entry name" value="TAT"/>
    <property type="match status" value="1"/>
</dbReference>
<evidence type="ECO:0000256" key="1">
    <source>
        <dbReference type="ARBA" id="ARBA00001231"/>
    </source>
</evidence>
<name>A0ABP5GYQ4_9ACTN</name>
<dbReference type="InterPro" id="IPR017853">
    <property type="entry name" value="GH"/>
</dbReference>
<dbReference type="InterPro" id="IPR036881">
    <property type="entry name" value="Glyco_hydro_3_C_sf"/>
</dbReference>
<evidence type="ECO:0000259" key="8">
    <source>
        <dbReference type="Pfam" id="PF00933"/>
    </source>
</evidence>
<comment type="catalytic activity">
    <reaction evidence="1">
        <text>Hydrolysis of terminal non-reducing N-acetyl-D-hexosamine residues in N-acetyl-beta-D-hexosaminides.</text>
        <dbReference type="EC" id="3.2.1.52"/>
    </reaction>
</comment>
<evidence type="ECO:0000256" key="3">
    <source>
        <dbReference type="ARBA" id="ARBA00012663"/>
    </source>
</evidence>
<dbReference type="PANTHER" id="PTHR30480">
    <property type="entry name" value="BETA-HEXOSAMINIDASE-RELATED"/>
    <property type="match status" value="1"/>
</dbReference>
<keyword evidence="11" id="KW-1185">Reference proteome</keyword>
<reference evidence="11" key="1">
    <citation type="journal article" date="2019" name="Int. J. Syst. Evol. Microbiol.">
        <title>The Global Catalogue of Microorganisms (GCM) 10K type strain sequencing project: providing services to taxonomists for standard genome sequencing and annotation.</title>
        <authorList>
            <consortium name="The Broad Institute Genomics Platform"/>
            <consortium name="The Broad Institute Genome Sequencing Center for Infectious Disease"/>
            <person name="Wu L."/>
            <person name="Ma J."/>
        </authorList>
    </citation>
    <scope>NUCLEOTIDE SEQUENCE [LARGE SCALE GENOMIC DNA]</scope>
    <source>
        <strain evidence="11">JCM 15478</strain>
    </source>
</reference>
<comment type="caution">
    <text evidence="10">The sequence shown here is derived from an EMBL/GenBank/DDBJ whole genome shotgun (WGS) entry which is preliminary data.</text>
</comment>
<dbReference type="Pfam" id="PF01915">
    <property type="entry name" value="Glyco_hydro_3_C"/>
    <property type="match status" value="1"/>
</dbReference>
<dbReference type="InterPro" id="IPR006311">
    <property type="entry name" value="TAT_signal"/>
</dbReference>
<comment type="similarity">
    <text evidence="2">Belongs to the glycosyl hydrolase 3 family.</text>
</comment>
<dbReference type="InterPro" id="IPR036962">
    <property type="entry name" value="Glyco_hydro_3_N_sf"/>
</dbReference>
<feature type="domain" description="Glycoside hydrolase family 3 N-terminal" evidence="8">
    <location>
        <begin position="60"/>
        <end position="401"/>
    </location>
</feature>
<dbReference type="InterPro" id="IPR050226">
    <property type="entry name" value="NagZ_Beta-hexosaminidase"/>
</dbReference>
<keyword evidence="7" id="KW-0732">Signal</keyword>
<dbReference type="EC" id="3.2.1.52" evidence="3"/>
<dbReference type="GO" id="GO:0016787">
    <property type="term" value="F:hydrolase activity"/>
    <property type="evidence" value="ECO:0007669"/>
    <property type="project" value="UniProtKB-KW"/>
</dbReference>
<dbReference type="Pfam" id="PF00933">
    <property type="entry name" value="Glyco_hydro_3"/>
    <property type="match status" value="1"/>
</dbReference>
<organism evidence="10 11">
    <name type="scientific">Streptomyces albiaxialis</name>
    <dbReference type="NCBI Taxonomy" id="329523"/>
    <lineage>
        <taxon>Bacteria</taxon>
        <taxon>Bacillati</taxon>
        <taxon>Actinomycetota</taxon>
        <taxon>Actinomycetes</taxon>
        <taxon>Kitasatosporales</taxon>
        <taxon>Streptomycetaceae</taxon>
        <taxon>Streptomyces</taxon>
    </lineage>
</organism>
<dbReference type="Proteomes" id="UP001500016">
    <property type="component" value="Unassembled WGS sequence"/>
</dbReference>
<feature type="domain" description="Glycoside hydrolase family 3 C-terminal" evidence="9">
    <location>
        <begin position="440"/>
        <end position="613"/>
    </location>
</feature>